<proteinExistence type="predicted"/>
<dbReference type="RefSeq" id="WP_109229573.1">
    <property type="nucleotide sequence ID" value="NZ_PYHR01000002.1"/>
</dbReference>
<keyword evidence="1" id="KW-1133">Transmembrane helix</keyword>
<gene>
    <name evidence="2" type="ORF">C8046_11575</name>
</gene>
<feature type="transmembrane region" description="Helical" evidence="1">
    <location>
        <begin position="161"/>
        <end position="185"/>
    </location>
</feature>
<keyword evidence="1" id="KW-0472">Membrane</keyword>
<evidence type="ECO:0000313" key="2">
    <source>
        <dbReference type="EMBL" id="PWD51192.1"/>
    </source>
</evidence>
<dbReference type="OrthoDB" id="3383483at2"/>
<feature type="transmembrane region" description="Helical" evidence="1">
    <location>
        <begin position="131"/>
        <end position="149"/>
    </location>
</feature>
<sequence>MEDLGSALAELADANYSGAPFLGAYGVTWLVCALLWHTRTPRVAAFATLFQGTVALPVALGISAALGMFDERPGGPLLAQLGVLVSMSQLLVLPLLIVLVTQRRYTAVPLVFAITAAIHFVPYAWLYQSVLYLVMPVVVAVGLAIVAGIDRDPERDDVLSASGAGRVCALTGVALLATGVAAVVLSG</sequence>
<dbReference type="EMBL" id="PYHR01000002">
    <property type="protein sequence ID" value="PWD51192.1"/>
    <property type="molecule type" value="Genomic_DNA"/>
</dbReference>
<dbReference type="AlphaFoldDB" id="A0A2U1ZW93"/>
<dbReference type="Pfam" id="PF22765">
    <property type="entry name" value="DUF7010"/>
    <property type="match status" value="1"/>
</dbReference>
<evidence type="ECO:0000256" key="1">
    <source>
        <dbReference type="SAM" id="Phobius"/>
    </source>
</evidence>
<organism evidence="2 3">
    <name type="scientific">Serinibacter arcticus</name>
    <dbReference type="NCBI Taxonomy" id="1655435"/>
    <lineage>
        <taxon>Bacteria</taxon>
        <taxon>Bacillati</taxon>
        <taxon>Actinomycetota</taxon>
        <taxon>Actinomycetes</taxon>
        <taxon>Micrococcales</taxon>
        <taxon>Beutenbergiaceae</taxon>
        <taxon>Serinibacter</taxon>
    </lineage>
</organism>
<evidence type="ECO:0000313" key="3">
    <source>
        <dbReference type="Proteomes" id="UP000245166"/>
    </source>
</evidence>
<name>A0A2U1ZW93_9MICO</name>
<dbReference type="Proteomes" id="UP000245166">
    <property type="component" value="Unassembled WGS sequence"/>
</dbReference>
<comment type="caution">
    <text evidence="2">The sequence shown here is derived from an EMBL/GenBank/DDBJ whole genome shotgun (WGS) entry which is preliminary data.</text>
</comment>
<accession>A0A2U1ZW93</accession>
<dbReference type="InterPro" id="IPR053824">
    <property type="entry name" value="DUF7010"/>
</dbReference>
<keyword evidence="3" id="KW-1185">Reference proteome</keyword>
<feature type="transmembrane region" description="Helical" evidence="1">
    <location>
        <begin position="43"/>
        <end position="66"/>
    </location>
</feature>
<feature type="transmembrane region" description="Helical" evidence="1">
    <location>
        <begin position="107"/>
        <end position="125"/>
    </location>
</feature>
<keyword evidence="1" id="KW-0812">Transmembrane</keyword>
<feature type="transmembrane region" description="Helical" evidence="1">
    <location>
        <begin position="78"/>
        <end position="100"/>
    </location>
</feature>
<evidence type="ECO:0008006" key="4">
    <source>
        <dbReference type="Google" id="ProtNLM"/>
    </source>
</evidence>
<protein>
    <recommendedName>
        <fullName evidence="4">Integral membrane protein</fullName>
    </recommendedName>
</protein>
<reference evidence="2 3" key="1">
    <citation type="submission" date="2018-03" db="EMBL/GenBank/DDBJ databases">
        <title>Genome assembly of novel Miniimonas species PCH200.</title>
        <authorList>
            <person name="Thakur V."/>
            <person name="Kumar V."/>
            <person name="Singh D."/>
        </authorList>
    </citation>
    <scope>NUCLEOTIDE SEQUENCE [LARGE SCALE GENOMIC DNA]</scope>
    <source>
        <strain evidence="2 3">PCH200</strain>
    </source>
</reference>
<feature type="transmembrane region" description="Helical" evidence="1">
    <location>
        <begin position="16"/>
        <end position="36"/>
    </location>
</feature>